<feature type="transmembrane region" description="Helical" evidence="2">
    <location>
        <begin position="34"/>
        <end position="52"/>
    </location>
</feature>
<proteinExistence type="predicted"/>
<keyword evidence="2" id="KW-0472">Membrane</keyword>
<protein>
    <submittedName>
        <fullName evidence="3">Uncharacterized protein</fullName>
    </submittedName>
</protein>
<feature type="compositionally biased region" description="Basic and acidic residues" evidence="1">
    <location>
        <begin position="1"/>
        <end position="12"/>
    </location>
</feature>
<dbReference type="eggNOG" id="arCOG10708">
    <property type="taxonomic scope" value="Archaea"/>
</dbReference>
<dbReference type="AlphaFoldDB" id="M1XTB2"/>
<dbReference type="GeneID" id="14651942"/>
<keyword evidence="4" id="KW-1185">Reference proteome</keyword>
<sequence length="82" mass="8532">MSERQPSRDVPEIARPAPDEPSLLDPADITRYDALLAAIPLALLAAWTAGQLASIPEWAALGTGALVAVAALIDGLVLHPPE</sequence>
<feature type="transmembrane region" description="Helical" evidence="2">
    <location>
        <begin position="58"/>
        <end position="78"/>
    </location>
</feature>
<feature type="region of interest" description="Disordered" evidence="1">
    <location>
        <begin position="1"/>
        <end position="24"/>
    </location>
</feature>
<evidence type="ECO:0000256" key="1">
    <source>
        <dbReference type="SAM" id="MobiDB-lite"/>
    </source>
</evidence>
<dbReference type="EMBL" id="HF582854">
    <property type="protein sequence ID" value="CCQ37679.1"/>
    <property type="molecule type" value="Genomic_DNA"/>
</dbReference>
<keyword evidence="2" id="KW-1133">Transmembrane helix</keyword>
<gene>
    <name evidence="3" type="ordered locus">Nmlp_3555</name>
</gene>
<dbReference type="HOGENOM" id="CLU_2550361_0_0_2"/>
<dbReference type="RefSeq" id="WP_015410416.1">
    <property type="nucleotide sequence ID" value="NC_020388.1"/>
</dbReference>
<accession>M1XTB2</accession>
<evidence type="ECO:0000313" key="4">
    <source>
        <dbReference type="Proteomes" id="UP000011867"/>
    </source>
</evidence>
<dbReference type="KEGG" id="nmo:Nmlp_3555"/>
<dbReference type="Proteomes" id="UP000011867">
    <property type="component" value="Chromosome"/>
</dbReference>
<keyword evidence="2" id="KW-0812">Transmembrane</keyword>
<reference evidence="3 4" key="1">
    <citation type="journal article" date="2013" name="Genome Announc.">
        <title>Genome of the haloarchaeon Natronomonas moolapensis, a neutrophilic member of a previously haloalkaliphilic genus.</title>
        <authorList>
            <person name="Dyall-Smith M.L."/>
            <person name="Pfeiffer F."/>
            <person name="Oberwinkler T."/>
            <person name="Klee K."/>
            <person name="Rampp M."/>
            <person name="Palm P."/>
            <person name="Gross K."/>
            <person name="Schuster S.C."/>
            <person name="Oesterhelt D."/>
        </authorList>
    </citation>
    <scope>NUCLEOTIDE SEQUENCE [LARGE SCALE GENOMIC DNA]</scope>
    <source>
        <strain evidence="4">DSM 18674 / JCM 14361 / 8.8.11</strain>
    </source>
</reference>
<dbReference type="Pfam" id="PF26047">
    <property type="entry name" value="DUF8015"/>
    <property type="match status" value="1"/>
</dbReference>
<evidence type="ECO:0000256" key="2">
    <source>
        <dbReference type="SAM" id="Phobius"/>
    </source>
</evidence>
<dbReference type="InterPro" id="IPR058328">
    <property type="entry name" value="DUF8015"/>
</dbReference>
<organism evidence="3 4">
    <name type="scientific">Natronomonas moolapensis (strain DSM 18674 / CECT 7526 / JCM 14361 / 8.8.11)</name>
    <dbReference type="NCBI Taxonomy" id="268739"/>
    <lineage>
        <taxon>Archaea</taxon>
        <taxon>Methanobacteriati</taxon>
        <taxon>Methanobacteriota</taxon>
        <taxon>Stenosarchaea group</taxon>
        <taxon>Halobacteria</taxon>
        <taxon>Halobacteriales</taxon>
        <taxon>Natronomonadaceae</taxon>
        <taxon>Natronomonas</taxon>
    </lineage>
</organism>
<name>M1XTB2_NATM8</name>
<evidence type="ECO:0000313" key="3">
    <source>
        <dbReference type="EMBL" id="CCQ37679.1"/>
    </source>
</evidence>
<dbReference type="STRING" id="268739.Nmlp_3555"/>